<proteinExistence type="predicted"/>
<feature type="chain" id="PRO_5002295139" description="C4-dicarboxylate ABC transporter substrate-binding protein" evidence="2">
    <location>
        <begin position="26"/>
        <end position="335"/>
    </location>
</feature>
<keyword evidence="1 2" id="KW-0732">Signal</keyword>
<protein>
    <recommendedName>
        <fullName evidence="5">C4-dicarboxylate ABC transporter substrate-binding protein</fullName>
    </recommendedName>
</protein>
<dbReference type="AlphaFoldDB" id="A0A0D5LLI9"/>
<sequence>MISNLLKTAAFATAFTVSTFLTAQAQSTMKLATATINDVQHEWIKVFADELAERAPGAVKTEIYPASQLGAIPRMSEGVLLGTIEAFTTPTSFMSNVDPRFQAFDVPGLFTSPEDVHAALHNPEYRDHLETMFLDKGLRVIGAIYNSPTVLFTMEDAKALEDVKGLKIRTFASPLQIKPMEQLGAIPLPLALSEVIPQLQSGGLDGMLVGVPILTAFKYYDVGKYILDLHFAEVVSVTVVNEDWFQMQSEDTKAAIIAAGRAAEEAVYPWGVENVGRSYATWTENGGVITQLPPEEQAQMEAGFATLAAELLEGQPEVKAEYERLHDLVEASKAQ</sequence>
<evidence type="ECO:0000256" key="1">
    <source>
        <dbReference type="ARBA" id="ARBA00022729"/>
    </source>
</evidence>
<feature type="signal peptide" evidence="2">
    <location>
        <begin position="1"/>
        <end position="25"/>
    </location>
</feature>
<gene>
    <name evidence="3" type="ORF">TM49_03810</name>
</gene>
<dbReference type="PANTHER" id="PTHR33376">
    <property type="match status" value="1"/>
</dbReference>
<evidence type="ECO:0008006" key="5">
    <source>
        <dbReference type="Google" id="ProtNLM"/>
    </source>
</evidence>
<dbReference type="OrthoDB" id="9803763at2"/>
<dbReference type="Proteomes" id="UP000032611">
    <property type="component" value="Chromosome"/>
</dbReference>
<reference evidence="3 4" key="1">
    <citation type="journal article" date="2015" name="Genome Announc.">
        <title>Complete genome sequence of Martelella endophytica YC6887, which has antifungal activity associated with a halophyte.</title>
        <authorList>
            <person name="Khan A."/>
            <person name="Khan H."/>
            <person name="Chung E.J."/>
            <person name="Hossain M.T."/>
            <person name="Chung Y.R."/>
        </authorList>
    </citation>
    <scope>NUCLEOTIDE SEQUENCE [LARGE SCALE GENOMIC DNA]</scope>
    <source>
        <strain evidence="3">YC6887</strain>
    </source>
</reference>
<evidence type="ECO:0000256" key="2">
    <source>
        <dbReference type="SAM" id="SignalP"/>
    </source>
</evidence>
<dbReference type="KEGG" id="mey:TM49_03810"/>
<dbReference type="NCBIfam" id="NF037995">
    <property type="entry name" value="TRAP_S1"/>
    <property type="match status" value="1"/>
</dbReference>
<dbReference type="GO" id="GO:0055085">
    <property type="term" value="P:transmembrane transport"/>
    <property type="evidence" value="ECO:0007669"/>
    <property type="project" value="InterPro"/>
</dbReference>
<keyword evidence="4" id="KW-1185">Reference proteome</keyword>
<dbReference type="PATRIC" id="fig|1486262.3.peg.776"/>
<dbReference type="Pfam" id="PF03480">
    <property type="entry name" value="DctP"/>
    <property type="match status" value="1"/>
</dbReference>
<dbReference type="HOGENOM" id="CLU_036176_4_0_5"/>
<dbReference type="EMBL" id="CP010803">
    <property type="protein sequence ID" value="AJY45011.1"/>
    <property type="molecule type" value="Genomic_DNA"/>
</dbReference>
<dbReference type="SUPFAM" id="SSF53850">
    <property type="entry name" value="Periplasmic binding protein-like II"/>
    <property type="match status" value="1"/>
</dbReference>
<evidence type="ECO:0000313" key="3">
    <source>
        <dbReference type="EMBL" id="AJY45011.1"/>
    </source>
</evidence>
<evidence type="ECO:0000313" key="4">
    <source>
        <dbReference type="Proteomes" id="UP000032611"/>
    </source>
</evidence>
<dbReference type="RefSeq" id="WP_045679604.1">
    <property type="nucleotide sequence ID" value="NZ_CP010803.1"/>
</dbReference>
<dbReference type="PANTHER" id="PTHR33376:SF4">
    <property type="entry name" value="SIALIC ACID-BINDING PERIPLASMIC PROTEIN SIAP"/>
    <property type="match status" value="1"/>
</dbReference>
<dbReference type="Gene3D" id="3.40.190.170">
    <property type="entry name" value="Bacterial extracellular solute-binding protein, family 7"/>
    <property type="match status" value="1"/>
</dbReference>
<organism evidence="3 4">
    <name type="scientific">Martelella endophytica</name>
    <dbReference type="NCBI Taxonomy" id="1486262"/>
    <lineage>
        <taxon>Bacteria</taxon>
        <taxon>Pseudomonadati</taxon>
        <taxon>Pseudomonadota</taxon>
        <taxon>Alphaproteobacteria</taxon>
        <taxon>Hyphomicrobiales</taxon>
        <taxon>Aurantimonadaceae</taxon>
        <taxon>Martelella</taxon>
    </lineage>
</organism>
<dbReference type="STRING" id="1486262.TM49_03810"/>
<dbReference type="InterPro" id="IPR018389">
    <property type="entry name" value="DctP_fam"/>
</dbReference>
<dbReference type="CDD" id="cd13603">
    <property type="entry name" value="PBP2_TRAP_Siap_TeaA_like"/>
    <property type="match status" value="1"/>
</dbReference>
<dbReference type="InterPro" id="IPR038404">
    <property type="entry name" value="TRAP_DctP_sf"/>
</dbReference>
<accession>A0A0D5LLI9</accession>
<name>A0A0D5LLI9_MAREN</name>